<keyword evidence="2" id="KW-1185">Reference proteome</keyword>
<sequence>MDRLVSRSNSNPSVVPLISGLPDDIALFCLARVPRRYHAVLKCVSSRWRGLLHSEEWCAYRRKHNLDETWIYAFCRDNKLERVCCYVLDPNSTRRSWKMIHELPARTLRRKGMGFEVLGKNAYLLGGCGWSEDATSEVYCYDASMNTWTDAAPMSTASFDAFRCYFPCGVLNQKIYCIGGLGDTHSWDVYDPRTNNWKLHTEPNIFTEIEDSFVMDGKIYIRCSASAATSHVCALVYEPSTDSWLHADANMASGWRGPAVVVDDALYVLDQSSGTKLMMWQKESREWSPVGRLSTLLTRPPCKLVAIGKTIFVIGKGCSAVVIDVGNIGNIGGIMVSSSIPKLNDNDDIISCKCLAI</sequence>
<organism evidence="1 2">
    <name type="scientific">Citrus sinensis</name>
    <name type="common">Sweet orange</name>
    <name type="synonym">Citrus aurantium var. sinensis</name>
    <dbReference type="NCBI Taxonomy" id="2711"/>
    <lineage>
        <taxon>Eukaryota</taxon>
        <taxon>Viridiplantae</taxon>
        <taxon>Streptophyta</taxon>
        <taxon>Embryophyta</taxon>
        <taxon>Tracheophyta</taxon>
        <taxon>Spermatophyta</taxon>
        <taxon>Magnoliopsida</taxon>
        <taxon>eudicotyledons</taxon>
        <taxon>Gunneridae</taxon>
        <taxon>Pentapetalae</taxon>
        <taxon>rosids</taxon>
        <taxon>malvids</taxon>
        <taxon>Sapindales</taxon>
        <taxon>Rutaceae</taxon>
        <taxon>Aurantioideae</taxon>
        <taxon>Citrus</taxon>
    </lineage>
</organism>
<dbReference type="EMBL" id="CM039172">
    <property type="protein sequence ID" value="KAH9787882.1"/>
    <property type="molecule type" value="Genomic_DNA"/>
</dbReference>
<reference evidence="2" key="1">
    <citation type="journal article" date="2023" name="Hortic. Res.">
        <title>A chromosome-level phased genome enabling allele-level studies in sweet orange: a case study on citrus Huanglongbing tolerance.</title>
        <authorList>
            <person name="Wu B."/>
            <person name="Yu Q."/>
            <person name="Deng Z."/>
            <person name="Duan Y."/>
            <person name="Luo F."/>
            <person name="Gmitter F. Jr."/>
        </authorList>
    </citation>
    <scope>NUCLEOTIDE SEQUENCE [LARGE SCALE GENOMIC DNA]</scope>
    <source>
        <strain evidence="2">cv. Valencia</strain>
    </source>
</reference>
<accession>A0ACB8MQJ8</accession>
<dbReference type="Proteomes" id="UP000829398">
    <property type="component" value="Chromosome 3"/>
</dbReference>
<comment type="caution">
    <text evidence="1">The sequence shown here is derived from an EMBL/GenBank/DDBJ whole genome shotgun (WGS) entry which is preliminary data.</text>
</comment>
<gene>
    <name evidence="1" type="ORF">KPL71_010729</name>
</gene>
<evidence type="ECO:0000313" key="2">
    <source>
        <dbReference type="Proteomes" id="UP000829398"/>
    </source>
</evidence>
<evidence type="ECO:0000313" key="1">
    <source>
        <dbReference type="EMBL" id="KAH9787882.1"/>
    </source>
</evidence>
<proteinExistence type="predicted"/>
<protein>
    <submittedName>
        <fullName evidence="1">F-box/kelch-repeat protein SKIP4</fullName>
    </submittedName>
</protein>
<name>A0ACB8MQJ8_CITSI</name>